<name>A0ABQ2PGU4_9NEIS</name>
<evidence type="ECO:0000313" key="2">
    <source>
        <dbReference type="Proteomes" id="UP000621859"/>
    </source>
</evidence>
<protein>
    <submittedName>
        <fullName evidence="1">Uncharacterized protein</fullName>
    </submittedName>
</protein>
<evidence type="ECO:0000313" key="1">
    <source>
        <dbReference type="EMBL" id="GGP24829.1"/>
    </source>
</evidence>
<comment type="caution">
    <text evidence="1">The sequence shown here is derived from an EMBL/GenBank/DDBJ whole genome shotgun (WGS) entry which is preliminary data.</text>
</comment>
<gene>
    <name evidence="1" type="ORF">GCM10010971_06480</name>
</gene>
<keyword evidence="2" id="KW-1185">Reference proteome</keyword>
<accession>A0ABQ2PGU4</accession>
<dbReference type="Proteomes" id="UP000621859">
    <property type="component" value="Unassembled WGS sequence"/>
</dbReference>
<dbReference type="RefSeq" id="WP_188688724.1">
    <property type="nucleotide sequence ID" value="NZ_BMLY01000001.1"/>
</dbReference>
<proteinExistence type="predicted"/>
<reference evidence="2" key="1">
    <citation type="journal article" date="2019" name="Int. J. Syst. Evol. Microbiol.">
        <title>The Global Catalogue of Microorganisms (GCM) 10K type strain sequencing project: providing services to taxonomists for standard genome sequencing and annotation.</title>
        <authorList>
            <consortium name="The Broad Institute Genomics Platform"/>
            <consortium name="The Broad Institute Genome Sequencing Center for Infectious Disease"/>
            <person name="Wu L."/>
            <person name="Ma J."/>
        </authorList>
    </citation>
    <scope>NUCLEOTIDE SEQUENCE [LARGE SCALE GENOMIC DNA]</scope>
    <source>
        <strain evidence="2">CGMCC 1.8860</strain>
    </source>
</reference>
<organism evidence="1 2">
    <name type="scientific">Silvimonas amylolytica</name>
    <dbReference type="NCBI Taxonomy" id="449663"/>
    <lineage>
        <taxon>Bacteria</taxon>
        <taxon>Pseudomonadati</taxon>
        <taxon>Pseudomonadota</taxon>
        <taxon>Betaproteobacteria</taxon>
        <taxon>Neisseriales</taxon>
        <taxon>Chitinibacteraceae</taxon>
        <taxon>Silvimonas</taxon>
    </lineage>
</organism>
<sequence>MLFENPDWEKWALIPKAKLGAAVWLSLNVEPYPYVEDILFPGALRRQYKERLAIANGNLAATGPLIPITASITEGESEVSLAAFFVWTHSMGWRLPEEALALQAGVSASSTPNAAEREDSLAKQYALLLKKLASLEKKHDLLYKQLGLLALTLYECKSSFQHGGKVNCKQVGIAAHELAVKVKDNRNIKGLGVSSLRASIQEGIDRLDL</sequence>
<dbReference type="EMBL" id="BMLY01000001">
    <property type="protein sequence ID" value="GGP24829.1"/>
    <property type="molecule type" value="Genomic_DNA"/>
</dbReference>